<dbReference type="AlphaFoldDB" id="A0A9P1FVG8"/>
<evidence type="ECO:0000313" key="2">
    <source>
        <dbReference type="EMBL" id="CAI3990003.1"/>
    </source>
</evidence>
<dbReference type="InterPro" id="IPR038286">
    <property type="entry name" value="IPK_sf"/>
</dbReference>
<dbReference type="InterPro" id="IPR000008">
    <property type="entry name" value="C2_dom"/>
</dbReference>
<dbReference type="OrthoDB" id="67700at2759"/>
<feature type="domain" description="C2" evidence="1">
    <location>
        <begin position="1"/>
        <end position="105"/>
    </location>
</feature>
<reference evidence="2" key="1">
    <citation type="submission" date="2022-10" db="EMBL/GenBank/DDBJ databases">
        <authorList>
            <person name="Chen Y."/>
            <person name="Dougan E. K."/>
            <person name="Chan C."/>
            <person name="Rhodes N."/>
            <person name="Thang M."/>
        </authorList>
    </citation>
    <scope>NUCLEOTIDE SEQUENCE</scope>
</reference>
<name>A0A9P1FVG8_9DINO</name>
<proteinExistence type="predicted"/>
<evidence type="ECO:0000313" key="4">
    <source>
        <dbReference type="EMBL" id="CAL4777315.1"/>
    </source>
</evidence>
<keyword evidence="5" id="KW-1185">Reference proteome</keyword>
<dbReference type="SUPFAM" id="SSF49562">
    <property type="entry name" value="C2 domain (Calcium/lipid-binding domain, CaLB)"/>
    <property type="match status" value="2"/>
</dbReference>
<dbReference type="Gene3D" id="2.60.40.150">
    <property type="entry name" value="C2 domain"/>
    <property type="match status" value="2"/>
</dbReference>
<dbReference type="Gene3D" id="3.30.470.160">
    <property type="entry name" value="Inositol polyphosphate kinase"/>
    <property type="match status" value="1"/>
</dbReference>
<gene>
    <name evidence="2" type="ORF">C1SCF055_LOCUS17025</name>
</gene>
<sequence>MSAVLKIMKADLTKNFESYGRMDPYAVVHWTGGDETFELTKTRVDWNAHMNPVWEHTCRPQRFEGFETVRIEVLEANVASKSTLCGEVTCKVADLVGKGSALGIPSVSQAARHPETKLKLTLNGEETGTLCVEGMLVPLTKNSRPSLSRIDPQLFETPVQRLGVSGGTAPFFKLVLRNPTAEKSCNYYIGKDLSRASDEVDFYEEVKLCAETPSAAAMMPVLRFTFDYAGVVALHEEGKETKKPVELLVLQNLRDGRKKLRLLDIKIGQQTAQAGWQGKSHAAALRQAVVDGLTNSAGEGFRLEGFDGQPASLTTMDPLHDLGKKNEKLSKKAFRIMLQRMTAASMLTFYLDLLDHPLPSKAALEKELGRSETAEIVLHQTLVKVTGLAVACLKCPIPQKWIGSSVALGFDIGQMPKRGEEEMLRSKTIVSIFDWGRSELNTIEKNASMSADDQHDRRKYWRFYYGGILRLSWEVARAYYHRFCNVGGWDRVAFMLYDFDSMSDNDFMGKVDVTVERTKETTVQLELNQRLFRLASGVARTEWRCWKRVAKLTYSIEWEEYPKESRLVGAWRVKLVKASNLPREDLYMLKGSSDPLVEVVAYSDSFCFRQRSTTKVRTLNPSWSEVFELPVARHGGPMRASGVSFPFTGFNKI</sequence>
<dbReference type="Proteomes" id="UP001152797">
    <property type="component" value="Unassembled WGS sequence"/>
</dbReference>
<dbReference type="EMBL" id="CAMXCT020001429">
    <property type="protein sequence ID" value="CAL1143378.1"/>
    <property type="molecule type" value="Genomic_DNA"/>
</dbReference>
<dbReference type="InterPro" id="IPR035892">
    <property type="entry name" value="C2_domain_sf"/>
</dbReference>
<evidence type="ECO:0000313" key="3">
    <source>
        <dbReference type="EMBL" id="CAL1143378.1"/>
    </source>
</evidence>
<dbReference type="SUPFAM" id="SSF56104">
    <property type="entry name" value="SAICAR synthase-like"/>
    <property type="match status" value="1"/>
</dbReference>
<protein>
    <submittedName>
        <fullName evidence="4">C2 domain-containing protein</fullName>
    </submittedName>
</protein>
<dbReference type="Pfam" id="PF00168">
    <property type="entry name" value="C2"/>
    <property type="match status" value="3"/>
</dbReference>
<dbReference type="PROSITE" id="PS50004">
    <property type="entry name" value="C2"/>
    <property type="match status" value="2"/>
</dbReference>
<feature type="domain" description="C2" evidence="1">
    <location>
        <begin position="548"/>
        <end position="653"/>
    </location>
</feature>
<dbReference type="EMBL" id="CAMXCT030001429">
    <property type="protein sequence ID" value="CAL4777315.1"/>
    <property type="molecule type" value="Genomic_DNA"/>
</dbReference>
<dbReference type="CDD" id="cd00030">
    <property type="entry name" value="C2"/>
    <property type="match status" value="2"/>
</dbReference>
<dbReference type="EMBL" id="CAMXCT010001429">
    <property type="protein sequence ID" value="CAI3990003.1"/>
    <property type="molecule type" value="Genomic_DNA"/>
</dbReference>
<evidence type="ECO:0000313" key="5">
    <source>
        <dbReference type="Proteomes" id="UP001152797"/>
    </source>
</evidence>
<accession>A0A9P1FVG8</accession>
<organism evidence="2">
    <name type="scientific">Cladocopium goreaui</name>
    <dbReference type="NCBI Taxonomy" id="2562237"/>
    <lineage>
        <taxon>Eukaryota</taxon>
        <taxon>Sar</taxon>
        <taxon>Alveolata</taxon>
        <taxon>Dinophyceae</taxon>
        <taxon>Suessiales</taxon>
        <taxon>Symbiodiniaceae</taxon>
        <taxon>Cladocopium</taxon>
    </lineage>
</organism>
<evidence type="ECO:0000259" key="1">
    <source>
        <dbReference type="PROSITE" id="PS50004"/>
    </source>
</evidence>
<comment type="caution">
    <text evidence="2">The sequence shown here is derived from an EMBL/GenBank/DDBJ whole genome shotgun (WGS) entry which is preliminary data.</text>
</comment>
<reference evidence="3" key="2">
    <citation type="submission" date="2024-04" db="EMBL/GenBank/DDBJ databases">
        <authorList>
            <person name="Chen Y."/>
            <person name="Shah S."/>
            <person name="Dougan E. K."/>
            <person name="Thang M."/>
            <person name="Chan C."/>
        </authorList>
    </citation>
    <scope>NUCLEOTIDE SEQUENCE [LARGE SCALE GENOMIC DNA]</scope>
</reference>